<evidence type="ECO:0000256" key="1">
    <source>
        <dbReference type="ARBA" id="ARBA00006484"/>
    </source>
</evidence>
<dbReference type="InterPro" id="IPR057326">
    <property type="entry name" value="KR_dom"/>
</dbReference>
<accession>A0A6I3L929</accession>
<reference evidence="4 5" key="1">
    <citation type="submission" date="2019-11" db="EMBL/GenBank/DDBJ databases">
        <title>Nocardia sp. nov. CT2-14 isolated from soil.</title>
        <authorList>
            <person name="Kanchanasin P."/>
            <person name="Tanasupawat S."/>
            <person name="Yuki M."/>
            <person name="Kudo T."/>
        </authorList>
    </citation>
    <scope>NUCLEOTIDE SEQUENCE [LARGE SCALE GENOMIC DNA]</scope>
    <source>
        <strain evidence="4 5">CT2-14</strain>
    </source>
</reference>
<evidence type="ECO:0000313" key="5">
    <source>
        <dbReference type="Proteomes" id="UP000432464"/>
    </source>
</evidence>
<dbReference type="FunFam" id="3.40.50.720:FF:000084">
    <property type="entry name" value="Short-chain dehydrogenase reductase"/>
    <property type="match status" value="1"/>
</dbReference>
<dbReference type="CDD" id="cd05233">
    <property type="entry name" value="SDR_c"/>
    <property type="match status" value="1"/>
</dbReference>
<keyword evidence="5" id="KW-1185">Reference proteome</keyword>
<dbReference type="PANTHER" id="PTHR42760">
    <property type="entry name" value="SHORT-CHAIN DEHYDROGENASES/REDUCTASES FAMILY MEMBER"/>
    <property type="match status" value="1"/>
</dbReference>
<dbReference type="SUPFAM" id="SSF51735">
    <property type="entry name" value="NAD(P)-binding Rossmann-fold domains"/>
    <property type="match status" value="1"/>
</dbReference>
<comment type="similarity">
    <text evidence="1">Belongs to the short-chain dehydrogenases/reductases (SDR) family.</text>
</comment>
<protein>
    <submittedName>
        <fullName evidence="4">Glucose 1-dehydrogenase</fullName>
        <ecNumber evidence="4">1.1.1.47</ecNumber>
    </submittedName>
</protein>
<dbReference type="EMBL" id="WMBB01000014">
    <property type="protein sequence ID" value="MTE16369.1"/>
    <property type="molecule type" value="Genomic_DNA"/>
</dbReference>
<dbReference type="PRINTS" id="PR00081">
    <property type="entry name" value="GDHRDH"/>
</dbReference>
<dbReference type="RefSeq" id="WP_154790797.1">
    <property type="nucleotide sequence ID" value="NZ_WMBB01000014.1"/>
</dbReference>
<dbReference type="EC" id="1.1.1.47" evidence="4"/>
<dbReference type="GO" id="GO:0030497">
    <property type="term" value="P:fatty acid elongation"/>
    <property type="evidence" value="ECO:0007669"/>
    <property type="project" value="TreeGrafter"/>
</dbReference>
<dbReference type="NCBIfam" id="NF005559">
    <property type="entry name" value="PRK07231.1"/>
    <property type="match status" value="1"/>
</dbReference>
<evidence type="ECO:0000256" key="2">
    <source>
        <dbReference type="ARBA" id="ARBA00023002"/>
    </source>
</evidence>
<feature type="domain" description="Ketoreductase" evidence="3">
    <location>
        <begin position="11"/>
        <end position="185"/>
    </location>
</feature>
<evidence type="ECO:0000313" key="4">
    <source>
        <dbReference type="EMBL" id="MTE16369.1"/>
    </source>
</evidence>
<dbReference type="Proteomes" id="UP000432464">
    <property type="component" value="Unassembled WGS sequence"/>
</dbReference>
<dbReference type="InterPro" id="IPR020904">
    <property type="entry name" value="Sc_DH/Rdtase_CS"/>
</dbReference>
<dbReference type="PROSITE" id="PS00061">
    <property type="entry name" value="ADH_SHORT"/>
    <property type="match status" value="1"/>
</dbReference>
<dbReference type="Gene3D" id="3.40.50.720">
    <property type="entry name" value="NAD(P)-binding Rossmann-like Domain"/>
    <property type="match status" value="1"/>
</dbReference>
<dbReference type="InterPro" id="IPR002347">
    <property type="entry name" value="SDR_fam"/>
</dbReference>
<keyword evidence="2 4" id="KW-0560">Oxidoreductase</keyword>
<dbReference type="AlphaFoldDB" id="A0A6I3L929"/>
<dbReference type="GO" id="GO:0047936">
    <property type="term" value="F:glucose 1-dehydrogenase [NAD(P)+] activity"/>
    <property type="evidence" value="ECO:0007669"/>
    <property type="project" value="UniProtKB-EC"/>
</dbReference>
<dbReference type="Pfam" id="PF13561">
    <property type="entry name" value="adh_short_C2"/>
    <property type="match status" value="1"/>
</dbReference>
<dbReference type="PRINTS" id="PR00080">
    <property type="entry name" value="SDRFAMILY"/>
</dbReference>
<dbReference type="PANTHER" id="PTHR42760:SF40">
    <property type="entry name" value="3-OXOACYL-[ACYL-CARRIER-PROTEIN] REDUCTASE, CHLOROPLASTIC"/>
    <property type="match status" value="1"/>
</dbReference>
<evidence type="ECO:0000259" key="3">
    <source>
        <dbReference type="SMART" id="SM00822"/>
    </source>
</evidence>
<proteinExistence type="inferred from homology"/>
<dbReference type="InterPro" id="IPR036291">
    <property type="entry name" value="NAD(P)-bd_dom_sf"/>
</dbReference>
<organism evidence="4 5">
    <name type="scientific">Nocardia aurantiaca</name>
    <dbReference type="NCBI Taxonomy" id="2675850"/>
    <lineage>
        <taxon>Bacteria</taxon>
        <taxon>Bacillati</taxon>
        <taxon>Actinomycetota</taxon>
        <taxon>Actinomycetes</taxon>
        <taxon>Mycobacteriales</taxon>
        <taxon>Nocardiaceae</taxon>
        <taxon>Nocardia</taxon>
    </lineage>
</organism>
<sequence length="254" mass="26024">MTHNGFRFEDKIALITGGSSGMGLATAHRLIEEGARVIVTGRDEPRLDAAVAELGEPAVGIAGDASSVEDLDTLAREVSERFGRLDVVFVNAGIGAFQPMTAVDPAEFDRVVGINFKAAFFTVQKTLPLLSAGGAIVINASFALYRGAPGTALYSASKAAVQNLTRTLAAELAPQGIRVNSVSPGYIDTPAYRAEASVDAQAAASAIVAAGRVGRAEEVAAAVAFLASPDASYITGQDLLVDGGLTTVIASAMV</sequence>
<comment type="caution">
    <text evidence="4">The sequence shown here is derived from an EMBL/GenBank/DDBJ whole genome shotgun (WGS) entry which is preliminary data.</text>
</comment>
<gene>
    <name evidence="4" type="ORF">GLP40_26840</name>
</gene>
<dbReference type="SMART" id="SM00822">
    <property type="entry name" value="PKS_KR"/>
    <property type="match status" value="1"/>
</dbReference>
<name>A0A6I3L929_9NOCA</name>